<keyword evidence="3" id="KW-0804">Transcription</keyword>
<dbReference type="InterPro" id="IPR014757">
    <property type="entry name" value="Tscrpt_reg_IclR_C"/>
</dbReference>
<evidence type="ECO:0000256" key="1">
    <source>
        <dbReference type="ARBA" id="ARBA00023015"/>
    </source>
</evidence>
<dbReference type="PROSITE" id="PS51078">
    <property type="entry name" value="ICLR_ED"/>
    <property type="match status" value="1"/>
</dbReference>
<dbReference type="PROSITE" id="PS51077">
    <property type="entry name" value="HTH_ICLR"/>
    <property type="match status" value="1"/>
</dbReference>
<gene>
    <name evidence="6" type="ORF">O0R41_15860</name>
</gene>
<dbReference type="SMART" id="SM00346">
    <property type="entry name" value="HTH_ICLR"/>
    <property type="match status" value="1"/>
</dbReference>
<dbReference type="Gene3D" id="1.10.10.10">
    <property type="entry name" value="Winged helix-like DNA-binding domain superfamily/Winged helix DNA-binding domain"/>
    <property type="match status" value="1"/>
</dbReference>
<reference evidence="7" key="1">
    <citation type="journal article" date="2022" name="J Environ Chem Eng">
        <title>Biodegradation of petroleum oil using a constructed nonpathogenic and heavy metal-tolerant bacterial consortium isolated from marine sponges.</title>
        <authorList>
            <person name="Dechsakulwatana C."/>
            <person name="Rungsihiranrut A."/>
            <person name="Muangchinda C."/>
            <person name="Ningthoujam R."/>
            <person name="Klankeo P."/>
            <person name="Pinyakong O."/>
        </authorList>
    </citation>
    <scope>NUCLEOTIDE SEQUENCE [LARGE SCALE GENOMIC DNA]</scope>
    <source>
        <strain evidence="7">MO2-4</strain>
    </source>
</reference>
<accession>A0ABU3ZZY2</accession>
<name>A0ABU3ZZY2_9SPHN</name>
<organism evidence="6 7">
    <name type="scientific">Sphingobium naphthae</name>
    <dbReference type="NCBI Taxonomy" id="1886786"/>
    <lineage>
        <taxon>Bacteria</taxon>
        <taxon>Pseudomonadati</taxon>
        <taxon>Pseudomonadota</taxon>
        <taxon>Alphaproteobacteria</taxon>
        <taxon>Sphingomonadales</taxon>
        <taxon>Sphingomonadaceae</taxon>
        <taxon>Sphingobium</taxon>
    </lineage>
</organism>
<keyword evidence="1" id="KW-0805">Transcription regulation</keyword>
<feature type="domain" description="HTH iclR-type" evidence="4">
    <location>
        <begin position="9"/>
        <end position="76"/>
    </location>
</feature>
<dbReference type="InterPro" id="IPR005471">
    <property type="entry name" value="Tscrpt_reg_IclR_N"/>
</dbReference>
<comment type="caution">
    <text evidence="6">The sequence shown here is derived from an EMBL/GenBank/DDBJ whole genome shotgun (WGS) entry which is preliminary data.</text>
</comment>
<dbReference type="SUPFAM" id="SSF55781">
    <property type="entry name" value="GAF domain-like"/>
    <property type="match status" value="1"/>
</dbReference>
<dbReference type="PANTHER" id="PTHR30136">
    <property type="entry name" value="HELIX-TURN-HELIX TRANSCRIPTIONAL REGULATOR, ICLR FAMILY"/>
    <property type="match status" value="1"/>
</dbReference>
<dbReference type="Pfam" id="PF01614">
    <property type="entry name" value="IclR_C"/>
    <property type="match status" value="1"/>
</dbReference>
<evidence type="ECO:0000256" key="2">
    <source>
        <dbReference type="ARBA" id="ARBA00023125"/>
    </source>
</evidence>
<dbReference type="PANTHER" id="PTHR30136:SF7">
    <property type="entry name" value="HTH-TYPE TRANSCRIPTIONAL REGULATOR KDGR-RELATED"/>
    <property type="match status" value="1"/>
</dbReference>
<dbReference type="Gene3D" id="3.30.450.40">
    <property type="match status" value="1"/>
</dbReference>
<dbReference type="Pfam" id="PF09339">
    <property type="entry name" value="HTH_IclR"/>
    <property type="match status" value="1"/>
</dbReference>
<keyword evidence="7" id="KW-1185">Reference proteome</keyword>
<sequence length="264" mass="27950">MTEKTRYQAPALKKGLEIIELLAAASEPLIMSDISAALGRSVSEIFRMLQVLEEHGYIARAEDGYRLTNRLFALGMSQPPVRDLASTALPVMQELARKAGQSCHLGVASGAEMVVIIAIEAPGLSGFAVRVGYRRPLHRSNSGRILLAFQPPESRAAMLEDVRNAGGEFDAGELTARLDAAVAAGGANSPSPMLTGITDLSAPILVGDVARAALTMPYVDGPANRATMAACSDYVREAARIIGAALSPIVAAPTRRREKEEKDA</sequence>
<evidence type="ECO:0000259" key="4">
    <source>
        <dbReference type="PROSITE" id="PS51077"/>
    </source>
</evidence>
<evidence type="ECO:0000256" key="3">
    <source>
        <dbReference type="ARBA" id="ARBA00023163"/>
    </source>
</evidence>
<keyword evidence="2" id="KW-0238">DNA-binding</keyword>
<dbReference type="SUPFAM" id="SSF46785">
    <property type="entry name" value="Winged helix' DNA-binding domain"/>
    <property type="match status" value="1"/>
</dbReference>
<evidence type="ECO:0000313" key="7">
    <source>
        <dbReference type="Proteomes" id="UP001185984"/>
    </source>
</evidence>
<dbReference type="InterPro" id="IPR036390">
    <property type="entry name" value="WH_DNA-bd_sf"/>
</dbReference>
<proteinExistence type="predicted"/>
<dbReference type="InterPro" id="IPR050707">
    <property type="entry name" value="HTH_MetabolicPath_Reg"/>
</dbReference>
<evidence type="ECO:0000313" key="6">
    <source>
        <dbReference type="EMBL" id="MDV5825083.1"/>
    </source>
</evidence>
<dbReference type="EMBL" id="JAPTHD010000007">
    <property type="protein sequence ID" value="MDV5825083.1"/>
    <property type="molecule type" value="Genomic_DNA"/>
</dbReference>
<dbReference type="InterPro" id="IPR036388">
    <property type="entry name" value="WH-like_DNA-bd_sf"/>
</dbReference>
<dbReference type="InterPro" id="IPR029016">
    <property type="entry name" value="GAF-like_dom_sf"/>
</dbReference>
<dbReference type="Proteomes" id="UP001185984">
    <property type="component" value="Unassembled WGS sequence"/>
</dbReference>
<protein>
    <submittedName>
        <fullName evidence="6">IclR family transcriptional regulator</fullName>
    </submittedName>
</protein>
<dbReference type="RefSeq" id="WP_317517709.1">
    <property type="nucleotide sequence ID" value="NZ_JAPTHD010000007.1"/>
</dbReference>
<evidence type="ECO:0000259" key="5">
    <source>
        <dbReference type="PROSITE" id="PS51078"/>
    </source>
</evidence>
<feature type="domain" description="IclR-ED" evidence="5">
    <location>
        <begin position="70"/>
        <end position="248"/>
    </location>
</feature>